<dbReference type="PANTHER" id="PTHR10963:SF60">
    <property type="entry name" value="GRAM-NEGATIVE BACTERIA-BINDING PROTEIN 1-RELATED"/>
    <property type="match status" value="1"/>
</dbReference>
<sequence length="286" mass="31254">MLLKSTLLSCLYLASTSLAWDAPSYSGWSRKWQDNFAGAAGTLPDTSRWNIITGYLNVNAELEVYTSSTRNVQRSGGSTVQLVPWRDASAQKGWTSGRVESKYVFTPAAGKKTRVEAQLRFGDSPIGNKQGIWPAFWMLGNALRTGGSWPACGELDIMESINGQLTGYGTAHCDVYPGGICNEGTGIGGSIGIPDQGWHTWRIDINRAKSSWQEETITWFMDGRQFHQITGARIGNQGVWNTLAHSPLYFIMNVAVGGTWPGYPNGNTADGYGSMMEVAYVAHYTT</sequence>
<protein>
    <submittedName>
        <fullName evidence="3">Endo-13-beta-glucanase</fullName>
    </submittedName>
</protein>
<dbReference type="EMBL" id="JAADYS010000288">
    <property type="protein sequence ID" value="KAF4470826.1"/>
    <property type="molecule type" value="Genomic_DNA"/>
</dbReference>
<dbReference type="OrthoDB" id="192832at2759"/>
<evidence type="ECO:0000256" key="1">
    <source>
        <dbReference type="SAM" id="SignalP"/>
    </source>
</evidence>
<reference evidence="3 4" key="1">
    <citation type="submission" date="2020-01" db="EMBL/GenBank/DDBJ databases">
        <title>Identification and distribution of gene clusters putatively required for synthesis of sphingolipid metabolism inhibitors in phylogenetically diverse species of the filamentous fungus Fusarium.</title>
        <authorList>
            <person name="Kim H.-S."/>
            <person name="Busman M."/>
            <person name="Brown D.W."/>
            <person name="Divon H."/>
            <person name="Uhlig S."/>
            <person name="Proctor R.H."/>
        </authorList>
    </citation>
    <scope>NUCLEOTIDE SEQUENCE [LARGE SCALE GENOMIC DNA]</scope>
    <source>
        <strain evidence="3 4">NRRL 20459</strain>
    </source>
</reference>
<feature type="domain" description="GH16" evidence="2">
    <location>
        <begin position="18"/>
        <end position="286"/>
    </location>
</feature>
<dbReference type="SUPFAM" id="SSF49899">
    <property type="entry name" value="Concanavalin A-like lectins/glucanases"/>
    <property type="match status" value="1"/>
</dbReference>
<keyword evidence="1" id="KW-0732">Signal</keyword>
<evidence type="ECO:0000259" key="2">
    <source>
        <dbReference type="PROSITE" id="PS51762"/>
    </source>
</evidence>
<dbReference type="InterPro" id="IPR050546">
    <property type="entry name" value="Glycosyl_Hydrlase_16"/>
</dbReference>
<organism evidence="3 4">
    <name type="scientific">Fusarium albosuccineum</name>
    <dbReference type="NCBI Taxonomy" id="1237068"/>
    <lineage>
        <taxon>Eukaryota</taxon>
        <taxon>Fungi</taxon>
        <taxon>Dikarya</taxon>
        <taxon>Ascomycota</taxon>
        <taxon>Pezizomycotina</taxon>
        <taxon>Sordariomycetes</taxon>
        <taxon>Hypocreomycetidae</taxon>
        <taxon>Hypocreales</taxon>
        <taxon>Nectriaceae</taxon>
        <taxon>Fusarium</taxon>
        <taxon>Fusarium decemcellulare species complex</taxon>
    </lineage>
</organism>
<dbReference type="GO" id="GO:0005975">
    <property type="term" value="P:carbohydrate metabolic process"/>
    <property type="evidence" value="ECO:0007669"/>
    <property type="project" value="InterPro"/>
</dbReference>
<dbReference type="PROSITE" id="PS51762">
    <property type="entry name" value="GH16_2"/>
    <property type="match status" value="1"/>
</dbReference>
<evidence type="ECO:0000313" key="4">
    <source>
        <dbReference type="Proteomes" id="UP000554235"/>
    </source>
</evidence>
<dbReference type="CDD" id="cd02182">
    <property type="entry name" value="GH16_Strep_laminarinase_like"/>
    <property type="match status" value="1"/>
</dbReference>
<dbReference type="InterPro" id="IPR013320">
    <property type="entry name" value="ConA-like_dom_sf"/>
</dbReference>
<comment type="caution">
    <text evidence="3">The sequence shown here is derived from an EMBL/GenBank/DDBJ whole genome shotgun (WGS) entry which is preliminary data.</text>
</comment>
<dbReference type="AlphaFoldDB" id="A0A8H4LLA2"/>
<dbReference type="PANTHER" id="PTHR10963">
    <property type="entry name" value="GLYCOSYL HYDROLASE-RELATED"/>
    <property type="match status" value="1"/>
</dbReference>
<dbReference type="InterPro" id="IPR000757">
    <property type="entry name" value="Beta-glucanase-like"/>
</dbReference>
<feature type="chain" id="PRO_5034818126" evidence="1">
    <location>
        <begin position="20"/>
        <end position="286"/>
    </location>
</feature>
<dbReference type="Pfam" id="PF00722">
    <property type="entry name" value="Glyco_hydro_16"/>
    <property type="match status" value="1"/>
</dbReference>
<evidence type="ECO:0000313" key="3">
    <source>
        <dbReference type="EMBL" id="KAF4470826.1"/>
    </source>
</evidence>
<dbReference type="GO" id="GO:0004553">
    <property type="term" value="F:hydrolase activity, hydrolyzing O-glycosyl compounds"/>
    <property type="evidence" value="ECO:0007669"/>
    <property type="project" value="InterPro"/>
</dbReference>
<gene>
    <name evidence="3" type="ORF">FALBO_2261</name>
</gene>
<dbReference type="Proteomes" id="UP000554235">
    <property type="component" value="Unassembled WGS sequence"/>
</dbReference>
<name>A0A8H4LLA2_9HYPO</name>
<dbReference type="Gene3D" id="2.60.120.200">
    <property type="match status" value="1"/>
</dbReference>
<proteinExistence type="predicted"/>
<accession>A0A8H4LLA2</accession>
<keyword evidence="4" id="KW-1185">Reference proteome</keyword>
<feature type="signal peptide" evidence="1">
    <location>
        <begin position="1"/>
        <end position="19"/>
    </location>
</feature>